<dbReference type="InterPro" id="IPR052402">
    <property type="entry name" value="ADCK_kinase"/>
</dbReference>
<dbReference type="EMBL" id="CP126659">
    <property type="protein sequence ID" value="WJZ99154.1"/>
    <property type="molecule type" value="Genomic_DNA"/>
</dbReference>
<accession>A0ABY9CV24</accession>
<keyword evidence="3" id="KW-1185">Reference proteome</keyword>
<evidence type="ECO:0000313" key="3">
    <source>
        <dbReference type="Proteomes" id="UP001227230"/>
    </source>
</evidence>
<dbReference type="Proteomes" id="UP001227230">
    <property type="component" value="Chromosome 12"/>
</dbReference>
<dbReference type="PANTHER" id="PTHR45890:SF1">
    <property type="entry name" value="AARF DOMAIN CONTAINING KINASE 2"/>
    <property type="match status" value="1"/>
</dbReference>
<dbReference type="PANTHER" id="PTHR45890">
    <property type="entry name" value="AARF DOMAIN CONTAINING KINASE 2 (PREDICTED)"/>
    <property type="match status" value="1"/>
</dbReference>
<sequence>MHASEIGTKDEAREGRQWENGRDGYWLWVYLCGFSIRAVWGARDCNGCVFLDAVGVGAIALGVGTASSVPYQCNYNFCRWKDVSFPKPVYPLMRPAILVESYEDDESVSHHVDDLEGQKRIKSALAHTGTRVLLKMLLVDNFIHAYMHPGNVFVWVAQSKSSRKRLFKSKPHVIFLYVGMTVGFSKSDQVNLLGFFKVVARSDGRTLNHTQII</sequence>
<dbReference type="InterPro" id="IPR004147">
    <property type="entry name" value="ABC1_dom"/>
</dbReference>
<organism evidence="2 3">
    <name type="scientific">Vitis vinifera</name>
    <name type="common">Grape</name>
    <dbReference type="NCBI Taxonomy" id="29760"/>
    <lineage>
        <taxon>Eukaryota</taxon>
        <taxon>Viridiplantae</taxon>
        <taxon>Streptophyta</taxon>
        <taxon>Embryophyta</taxon>
        <taxon>Tracheophyta</taxon>
        <taxon>Spermatophyta</taxon>
        <taxon>Magnoliopsida</taxon>
        <taxon>eudicotyledons</taxon>
        <taxon>Gunneridae</taxon>
        <taxon>Pentapetalae</taxon>
        <taxon>rosids</taxon>
        <taxon>Vitales</taxon>
        <taxon>Vitaceae</taxon>
        <taxon>Viteae</taxon>
        <taxon>Vitis</taxon>
    </lineage>
</organism>
<evidence type="ECO:0000313" key="2">
    <source>
        <dbReference type="EMBL" id="WJZ99154.1"/>
    </source>
</evidence>
<reference evidence="2 3" key="1">
    <citation type="journal article" date="2023" name="Hortic Res">
        <title>The complete reference genome for grapevine (Vitis vinifera L.) genetics and breeding.</title>
        <authorList>
            <person name="Shi X."/>
            <person name="Cao S."/>
            <person name="Wang X."/>
            <person name="Huang S."/>
            <person name="Wang Y."/>
            <person name="Liu Z."/>
            <person name="Liu W."/>
            <person name="Leng X."/>
            <person name="Peng Y."/>
            <person name="Wang N."/>
            <person name="Wang Y."/>
            <person name="Ma Z."/>
            <person name="Xu X."/>
            <person name="Zhang F."/>
            <person name="Xue H."/>
            <person name="Zhong H."/>
            <person name="Wang Y."/>
            <person name="Zhang K."/>
            <person name="Velt A."/>
            <person name="Avia K."/>
            <person name="Holtgrawe D."/>
            <person name="Grimplet J."/>
            <person name="Matus J.T."/>
            <person name="Ware D."/>
            <person name="Wu X."/>
            <person name="Wang H."/>
            <person name="Liu C."/>
            <person name="Fang Y."/>
            <person name="Rustenholz C."/>
            <person name="Cheng Z."/>
            <person name="Xiao H."/>
            <person name="Zhou Y."/>
        </authorList>
    </citation>
    <scope>NUCLEOTIDE SEQUENCE [LARGE SCALE GENOMIC DNA]</scope>
    <source>
        <strain evidence="3">cv. Pinot noir / PN40024</strain>
        <tissue evidence="2">Leaf</tissue>
    </source>
</reference>
<proteinExistence type="predicted"/>
<evidence type="ECO:0000259" key="1">
    <source>
        <dbReference type="Pfam" id="PF03109"/>
    </source>
</evidence>
<name>A0ABY9CV24_VITVI</name>
<protein>
    <recommendedName>
        <fullName evidence="1">ABC1 atypical kinase-like domain-containing protein</fullName>
    </recommendedName>
</protein>
<feature type="domain" description="ABC1 atypical kinase-like" evidence="1">
    <location>
        <begin position="73"/>
        <end position="206"/>
    </location>
</feature>
<gene>
    <name evidence="2" type="ORF">VitviT2T_017622</name>
</gene>
<dbReference type="Pfam" id="PF03109">
    <property type="entry name" value="ABC1"/>
    <property type="match status" value="1"/>
</dbReference>